<organism evidence="3 4">
    <name type="scientific">Meganyctiphanes norvegica</name>
    <name type="common">Northern krill</name>
    <name type="synonym">Thysanopoda norvegica</name>
    <dbReference type="NCBI Taxonomy" id="48144"/>
    <lineage>
        <taxon>Eukaryota</taxon>
        <taxon>Metazoa</taxon>
        <taxon>Ecdysozoa</taxon>
        <taxon>Arthropoda</taxon>
        <taxon>Crustacea</taxon>
        <taxon>Multicrustacea</taxon>
        <taxon>Malacostraca</taxon>
        <taxon>Eumalacostraca</taxon>
        <taxon>Eucarida</taxon>
        <taxon>Euphausiacea</taxon>
        <taxon>Euphausiidae</taxon>
        <taxon>Meganyctiphanes</taxon>
    </lineage>
</organism>
<dbReference type="Proteomes" id="UP001497623">
    <property type="component" value="Unassembled WGS sequence"/>
</dbReference>
<dbReference type="InterPro" id="IPR039481">
    <property type="entry name" value="EXOC2/Sec5_N_dom"/>
</dbReference>
<comment type="caution">
    <text evidence="3">The sequence shown here is derived from an EMBL/GenBank/DDBJ whole genome shotgun (WGS) entry which is preliminary data.</text>
</comment>
<dbReference type="EMBL" id="CAXKWB010031567">
    <property type="protein sequence ID" value="CAL4139777.1"/>
    <property type="molecule type" value="Genomic_DNA"/>
</dbReference>
<protein>
    <recommendedName>
        <fullName evidence="2">Exocyst complex component EXOC2/Sec5 N-terminal domain-containing protein</fullName>
    </recommendedName>
</protein>
<accession>A0AAV2RRG7</accession>
<name>A0AAV2RRG7_MEGNR</name>
<dbReference type="AlphaFoldDB" id="A0AAV2RRG7"/>
<keyword evidence="1" id="KW-0813">Transport</keyword>
<proteinExistence type="predicted"/>
<evidence type="ECO:0000256" key="1">
    <source>
        <dbReference type="ARBA" id="ARBA00022448"/>
    </source>
</evidence>
<gene>
    <name evidence="3" type="ORF">MNOR_LOCUS28509</name>
</gene>
<dbReference type="Pfam" id="PF15469">
    <property type="entry name" value="Sec5"/>
    <property type="match status" value="1"/>
</dbReference>
<feature type="non-terminal residue" evidence="3">
    <location>
        <position position="1"/>
    </location>
</feature>
<reference evidence="3 4" key="1">
    <citation type="submission" date="2024-05" db="EMBL/GenBank/DDBJ databases">
        <authorList>
            <person name="Wallberg A."/>
        </authorList>
    </citation>
    <scope>NUCLEOTIDE SEQUENCE [LARGE SCALE GENOMIC DNA]</scope>
</reference>
<sequence length="117" mass="13088">VVGVWPGLVGGLVGRVVEDVGEEMCRLISCVTHWSPAGTLQIHVDLAALTTVLHHHMSPKARQSFQEALEILPSLTKDEERMKQDVLRKFRINTRFLLACFLDLEPMPDSQNTLSVI</sequence>
<keyword evidence="4" id="KW-1185">Reference proteome</keyword>
<evidence type="ECO:0000259" key="2">
    <source>
        <dbReference type="Pfam" id="PF15469"/>
    </source>
</evidence>
<feature type="domain" description="Exocyst complex component EXOC2/Sec5 N-terminal" evidence="2">
    <location>
        <begin position="5"/>
        <end position="101"/>
    </location>
</feature>
<evidence type="ECO:0000313" key="4">
    <source>
        <dbReference type="Proteomes" id="UP001497623"/>
    </source>
</evidence>
<evidence type="ECO:0000313" key="3">
    <source>
        <dbReference type="EMBL" id="CAL4139777.1"/>
    </source>
</evidence>